<dbReference type="AlphaFoldDB" id="A0ABD2QHE7"/>
<dbReference type="SUPFAM" id="SSF46785">
    <property type="entry name" value="Winged helix' DNA-binding domain"/>
    <property type="match status" value="1"/>
</dbReference>
<dbReference type="Proteomes" id="UP001626550">
    <property type="component" value="Unassembled WGS sequence"/>
</dbReference>
<dbReference type="PROSITE" id="PS50039">
    <property type="entry name" value="FORK_HEAD_3"/>
    <property type="match status" value="1"/>
</dbReference>
<accession>A0ABD2QHE7</accession>
<keyword evidence="3" id="KW-0804">Transcription</keyword>
<feature type="region of interest" description="Disordered" evidence="6">
    <location>
        <begin position="162"/>
        <end position="184"/>
    </location>
</feature>
<dbReference type="PRINTS" id="PR00053">
    <property type="entry name" value="FORKHEAD"/>
</dbReference>
<evidence type="ECO:0000256" key="2">
    <source>
        <dbReference type="ARBA" id="ARBA00023125"/>
    </source>
</evidence>
<keyword evidence="4 5" id="KW-0539">Nucleus</keyword>
<evidence type="ECO:0000313" key="8">
    <source>
        <dbReference type="EMBL" id="KAL3318961.1"/>
    </source>
</evidence>
<evidence type="ECO:0000256" key="4">
    <source>
        <dbReference type="ARBA" id="ARBA00023242"/>
    </source>
</evidence>
<dbReference type="Pfam" id="PF00250">
    <property type="entry name" value="Forkhead"/>
    <property type="match status" value="1"/>
</dbReference>
<dbReference type="InterPro" id="IPR001766">
    <property type="entry name" value="Fork_head_dom"/>
</dbReference>
<feature type="domain" description="Fork-head" evidence="7">
    <location>
        <begin position="70"/>
        <end position="169"/>
    </location>
</feature>
<dbReference type="InterPro" id="IPR036388">
    <property type="entry name" value="WH-like_DNA-bd_sf"/>
</dbReference>
<keyword evidence="9" id="KW-1185">Reference proteome</keyword>
<dbReference type="InterPro" id="IPR036390">
    <property type="entry name" value="WH_DNA-bd_sf"/>
</dbReference>
<name>A0ABD2QHE7_9PLAT</name>
<evidence type="ECO:0000256" key="1">
    <source>
        <dbReference type="ARBA" id="ARBA00023015"/>
    </source>
</evidence>
<dbReference type="Gene3D" id="1.10.10.10">
    <property type="entry name" value="Winged helix-like DNA-binding domain superfamily/Winged helix DNA-binding domain"/>
    <property type="match status" value="1"/>
</dbReference>
<sequence>MAELNKSLTAMDWLSNLTFTMGSNLENDLNIREVTTSFHSSGESDCHTEDIGNCEVPELTPPMQVNLEGKPSYSYAHLITAAILSTKNQRMTLSEIYQWISDNFAYYREAGNGWKNSVRHNLSLSKAFIRVPRPRNDPGKGSYWTLADKVIDIRPYKIGENNSLKRNATQDQQQHEEQPSPKRIVTNENNFFYQATDSNKSPLLFTSSLSSSPLQSSHQQLFCSKSNLSFDNLNLSNSFRKLYDDLFRDSSILDDVSEISFTTTATVNGNALPSITSCMRTLSSAEPQTPSTIIMSRSSPADEDDEAVVLDDDESVVNEYLTAASTRINGDSESRRQFEMVKSSLKQALTAAVSFDWSQVDMRHHQELTQCLKKAECTSSVSLSTSQLWELNSSINRAIAAQQQPSQDDTDAFFSVTSVTSIYPSPSTHRATSSSSTCF</sequence>
<proteinExistence type="predicted"/>
<dbReference type="GO" id="GO:0003677">
    <property type="term" value="F:DNA binding"/>
    <property type="evidence" value="ECO:0007669"/>
    <property type="project" value="UniProtKB-UniRule"/>
</dbReference>
<dbReference type="SMART" id="SM00339">
    <property type="entry name" value="FH"/>
    <property type="match status" value="1"/>
</dbReference>
<gene>
    <name evidence="8" type="primary">FOXJ2</name>
    <name evidence="8" type="ORF">Ciccas_002376</name>
</gene>
<comment type="subcellular location">
    <subcellularLocation>
        <location evidence="5">Nucleus</location>
    </subcellularLocation>
</comment>
<evidence type="ECO:0000313" key="9">
    <source>
        <dbReference type="Proteomes" id="UP001626550"/>
    </source>
</evidence>
<organism evidence="8 9">
    <name type="scientific">Cichlidogyrus casuarinus</name>
    <dbReference type="NCBI Taxonomy" id="1844966"/>
    <lineage>
        <taxon>Eukaryota</taxon>
        <taxon>Metazoa</taxon>
        <taxon>Spiralia</taxon>
        <taxon>Lophotrochozoa</taxon>
        <taxon>Platyhelminthes</taxon>
        <taxon>Monogenea</taxon>
        <taxon>Monopisthocotylea</taxon>
        <taxon>Dactylogyridea</taxon>
        <taxon>Ancyrocephalidae</taxon>
        <taxon>Cichlidogyrus</taxon>
    </lineage>
</organism>
<dbReference type="InterPro" id="IPR030456">
    <property type="entry name" value="TF_fork_head_CS_2"/>
</dbReference>
<keyword evidence="2 5" id="KW-0238">DNA-binding</keyword>
<dbReference type="PANTHER" id="PTHR46078">
    <property type="entry name" value="FORKHEAD BOX PROTEIN J2 FAMILY MEMBER"/>
    <property type="match status" value="1"/>
</dbReference>
<evidence type="ECO:0000256" key="5">
    <source>
        <dbReference type="PROSITE-ProRule" id="PRU00089"/>
    </source>
</evidence>
<comment type="caution">
    <text evidence="8">The sequence shown here is derived from an EMBL/GenBank/DDBJ whole genome shotgun (WGS) entry which is preliminary data.</text>
</comment>
<feature type="DNA-binding region" description="Fork-head" evidence="5">
    <location>
        <begin position="70"/>
        <end position="169"/>
    </location>
</feature>
<dbReference type="GO" id="GO:0006355">
    <property type="term" value="P:regulation of DNA-templated transcription"/>
    <property type="evidence" value="ECO:0007669"/>
    <property type="project" value="UniProtKB-ARBA"/>
</dbReference>
<reference evidence="8 9" key="1">
    <citation type="submission" date="2024-11" db="EMBL/GenBank/DDBJ databases">
        <title>Adaptive evolution of stress response genes in parasites aligns with host niche diversity.</title>
        <authorList>
            <person name="Hahn C."/>
            <person name="Resl P."/>
        </authorList>
    </citation>
    <scope>NUCLEOTIDE SEQUENCE [LARGE SCALE GENOMIC DNA]</scope>
    <source>
        <strain evidence="8">EGGRZ-B1_66</strain>
        <tissue evidence="8">Body</tissue>
    </source>
</reference>
<dbReference type="FunFam" id="1.10.10.10:FF:000135">
    <property type="entry name" value="forkhead box protein G1"/>
    <property type="match status" value="1"/>
</dbReference>
<keyword evidence="1" id="KW-0805">Transcription regulation</keyword>
<dbReference type="CDD" id="cd20024">
    <property type="entry name" value="FH_FOXJ2-like"/>
    <property type="match status" value="1"/>
</dbReference>
<protein>
    <submittedName>
        <fullName evidence="8">Forkhead box protein J2</fullName>
    </submittedName>
</protein>
<evidence type="ECO:0000259" key="7">
    <source>
        <dbReference type="PROSITE" id="PS50039"/>
    </source>
</evidence>
<dbReference type="PROSITE" id="PS00658">
    <property type="entry name" value="FORK_HEAD_2"/>
    <property type="match status" value="1"/>
</dbReference>
<feature type="compositionally biased region" description="Polar residues" evidence="6">
    <location>
        <begin position="162"/>
        <end position="172"/>
    </location>
</feature>
<dbReference type="GO" id="GO:0005634">
    <property type="term" value="C:nucleus"/>
    <property type="evidence" value="ECO:0007669"/>
    <property type="project" value="UniProtKB-SubCell"/>
</dbReference>
<evidence type="ECO:0000256" key="6">
    <source>
        <dbReference type="SAM" id="MobiDB-lite"/>
    </source>
</evidence>
<dbReference type="PANTHER" id="PTHR46078:SF2">
    <property type="entry name" value="FORK-HEAD DOMAIN-CONTAINING PROTEIN"/>
    <property type="match status" value="1"/>
</dbReference>
<dbReference type="EMBL" id="JBJKFK010000185">
    <property type="protein sequence ID" value="KAL3318961.1"/>
    <property type="molecule type" value="Genomic_DNA"/>
</dbReference>
<evidence type="ECO:0000256" key="3">
    <source>
        <dbReference type="ARBA" id="ARBA00023163"/>
    </source>
</evidence>
<dbReference type="InterPro" id="IPR045912">
    <property type="entry name" value="FOXJ2/3-like"/>
</dbReference>